<evidence type="ECO:0000256" key="8">
    <source>
        <dbReference type="ARBA" id="ARBA00022927"/>
    </source>
</evidence>
<dbReference type="PANTHER" id="PTHR35869:SF1">
    <property type="entry name" value="OUTER-MEMBRANE LIPOPROTEIN CARRIER PROTEIN"/>
    <property type="match status" value="1"/>
</dbReference>
<keyword evidence="9 10" id="KW-0143">Chaperone</keyword>
<dbReference type="RefSeq" id="WP_304996940.1">
    <property type="nucleotide sequence ID" value="NZ_CP101717.1"/>
</dbReference>
<dbReference type="AlphaFoldDB" id="A0AB38YK30"/>
<dbReference type="EMBL" id="CP101717">
    <property type="protein sequence ID" value="WLD59648.1"/>
    <property type="molecule type" value="Genomic_DNA"/>
</dbReference>
<dbReference type="GO" id="GO:0030288">
    <property type="term" value="C:outer membrane-bounded periplasmic space"/>
    <property type="evidence" value="ECO:0007669"/>
    <property type="project" value="TreeGrafter"/>
</dbReference>
<evidence type="ECO:0000256" key="6">
    <source>
        <dbReference type="ARBA" id="ARBA00022729"/>
    </source>
</evidence>
<comment type="similarity">
    <text evidence="2 10">Belongs to the LolA family.</text>
</comment>
<evidence type="ECO:0000256" key="4">
    <source>
        <dbReference type="ARBA" id="ARBA00014035"/>
    </source>
</evidence>
<evidence type="ECO:0000256" key="1">
    <source>
        <dbReference type="ARBA" id="ARBA00004418"/>
    </source>
</evidence>
<dbReference type="CDD" id="cd16325">
    <property type="entry name" value="LolA"/>
    <property type="match status" value="1"/>
</dbReference>
<feature type="chain" id="PRO_5044031780" description="Outer-membrane lipoprotein carrier protein" evidence="10">
    <location>
        <begin position="24"/>
        <end position="211"/>
    </location>
</feature>
<evidence type="ECO:0000256" key="7">
    <source>
        <dbReference type="ARBA" id="ARBA00022764"/>
    </source>
</evidence>
<evidence type="ECO:0000256" key="9">
    <source>
        <dbReference type="ARBA" id="ARBA00023186"/>
    </source>
</evidence>
<comment type="subunit">
    <text evidence="3 10">Monomer.</text>
</comment>
<name>A0AB38YK30_9GAMM</name>
<dbReference type="InterPro" id="IPR029046">
    <property type="entry name" value="LolA/LolB/LppX"/>
</dbReference>
<accession>A0AB38YK30</accession>
<dbReference type="Pfam" id="PF03548">
    <property type="entry name" value="LolA"/>
    <property type="match status" value="1"/>
</dbReference>
<dbReference type="GO" id="GO:0042953">
    <property type="term" value="P:lipoprotein transport"/>
    <property type="evidence" value="ECO:0007669"/>
    <property type="project" value="InterPro"/>
</dbReference>
<dbReference type="NCBIfam" id="TIGR00547">
    <property type="entry name" value="lolA"/>
    <property type="match status" value="1"/>
</dbReference>
<keyword evidence="6 10" id="KW-0732">Signal</keyword>
<evidence type="ECO:0000256" key="10">
    <source>
        <dbReference type="HAMAP-Rule" id="MF_00240"/>
    </source>
</evidence>
<sequence length="211" mass="23334" precursor="true">MRKQFAVLAICTGSLMAATTAMADDIDALMDRLSDLDTLSTDFRQLTLDAAETSIQTLTGTLQLERPNNLYWYSNAPYEQAIYVSDGMIWIYDIDLEQAVRQPLDEQWEQSPALVLTGTREQISARYAVTQTADRPPFATFTLEPLGVRSAIDSLALAFDGKKPTSIRLVDSFNQTTLVNFDNVVMNTPIDASVFTFNPPAGVDVIEQLGP</sequence>
<keyword evidence="11" id="KW-0449">Lipoprotein</keyword>
<dbReference type="InterPro" id="IPR004564">
    <property type="entry name" value="OM_lipoprot_carrier_LolA-like"/>
</dbReference>
<keyword evidence="8 10" id="KW-0653">Protein transport</keyword>
<feature type="signal peptide" evidence="10">
    <location>
        <begin position="1"/>
        <end position="23"/>
    </location>
</feature>
<dbReference type="SUPFAM" id="SSF89392">
    <property type="entry name" value="Prokaryotic lipoproteins and lipoprotein localization factors"/>
    <property type="match status" value="1"/>
</dbReference>
<dbReference type="Gene3D" id="2.50.20.10">
    <property type="entry name" value="Lipoprotein localisation LolA/LolB/LppX"/>
    <property type="match status" value="1"/>
</dbReference>
<dbReference type="PANTHER" id="PTHR35869">
    <property type="entry name" value="OUTER-MEMBRANE LIPOPROTEIN CARRIER PROTEIN"/>
    <property type="match status" value="1"/>
</dbReference>
<dbReference type="HAMAP" id="MF_00240">
    <property type="entry name" value="LolA"/>
    <property type="match status" value="1"/>
</dbReference>
<comment type="subcellular location">
    <subcellularLocation>
        <location evidence="1 10">Periplasm</location>
    </subcellularLocation>
</comment>
<dbReference type="GO" id="GO:0044874">
    <property type="term" value="P:lipoprotein localization to outer membrane"/>
    <property type="evidence" value="ECO:0007669"/>
    <property type="project" value="UniProtKB-UniRule"/>
</dbReference>
<evidence type="ECO:0000256" key="3">
    <source>
        <dbReference type="ARBA" id="ARBA00011245"/>
    </source>
</evidence>
<evidence type="ECO:0000313" key="11">
    <source>
        <dbReference type="EMBL" id="WLD59648.1"/>
    </source>
</evidence>
<dbReference type="InterPro" id="IPR018323">
    <property type="entry name" value="OM_lipoprot_carrier_LolA_Pbac"/>
</dbReference>
<reference evidence="11" key="1">
    <citation type="submission" date="2022-07" db="EMBL/GenBank/DDBJ databases">
        <title>Complete genome sequence of Salinispirillum sp. LH10-3-1 capable of multiple carbohydrate inversion isolated from a soda lake.</title>
        <authorList>
            <person name="Liu J."/>
            <person name="Zhai Y."/>
            <person name="Zhang H."/>
            <person name="Yang H."/>
            <person name="Qu J."/>
            <person name="Li J."/>
        </authorList>
    </citation>
    <scope>NUCLEOTIDE SEQUENCE</scope>
    <source>
        <strain evidence="11">LH 10-3-1</strain>
    </source>
</reference>
<protein>
    <recommendedName>
        <fullName evidence="4 10">Outer-membrane lipoprotein carrier protein</fullName>
    </recommendedName>
</protein>
<proteinExistence type="inferred from homology"/>
<evidence type="ECO:0000256" key="2">
    <source>
        <dbReference type="ARBA" id="ARBA00007615"/>
    </source>
</evidence>
<gene>
    <name evidence="10 11" type="primary">lolA</name>
    <name evidence="11" type="ORF">NFC81_07650</name>
</gene>
<organism evidence="11">
    <name type="scientific">Salinispirillum sp. LH 10-3-1</name>
    <dbReference type="NCBI Taxonomy" id="2952525"/>
    <lineage>
        <taxon>Bacteria</taxon>
        <taxon>Pseudomonadati</taxon>
        <taxon>Pseudomonadota</taxon>
        <taxon>Gammaproteobacteria</taxon>
        <taxon>Oceanospirillales</taxon>
        <taxon>Saccharospirillaceae</taxon>
        <taxon>Salinispirillum</taxon>
    </lineage>
</organism>
<keyword evidence="7 10" id="KW-0574">Periplasm</keyword>
<evidence type="ECO:0000256" key="5">
    <source>
        <dbReference type="ARBA" id="ARBA00022448"/>
    </source>
</evidence>
<keyword evidence="5 10" id="KW-0813">Transport</keyword>
<comment type="function">
    <text evidence="10">Participates in the translocation of lipoproteins from the inner membrane to the outer membrane. Only forms a complex with a lipoprotein if the residue after the N-terminal Cys is not an aspartate (The Asp acts as a targeting signal to indicate that the lipoprotein should stay in the inner membrane).</text>
</comment>